<evidence type="ECO:0000256" key="2">
    <source>
        <dbReference type="ARBA" id="ARBA00009657"/>
    </source>
</evidence>
<gene>
    <name evidence="10" type="ORF">JTE90_005457</name>
</gene>
<dbReference type="GO" id="GO:0015347">
    <property type="term" value="F:sodium-independent organic anion transmembrane transporter activity"/>
    <property type="evidence" value="ECO:0007669"/>
    <property type="project" value="TreeGrafter"/>
</dbReference>
<feature type="transmembrane region" description="Helical" evidence="8">
    <location>
        <begin position="380"/>
        <end position="403"/>
    </location>
</feature>
<name>A0AAV6U5R3_9ARAC</name>
<evidence type="ECO:0000313" key="11">
    <source>
        <dbReference type="Proteomes" id="UP000827092"/>
    </source>
</evidence>
<feature type="transmembrane region" description="Helical" evidence="8">
    <location>
        <begin position="146"/>
        <end position="168"/>
    </location>
</feature>
<accession>A0AAV6U5R3</accession>
<evidence type="ECO:0000256" key="6">
    <source>
        <dbReference type="ARBA" id="ARBA00023136"/>
    </source>
</evidence>
<comment type="subcellular location">
    <subcellularLocation>
        <location evidence="1">Cell membrane</location>
        <topology evidence="1">Multi-pass membrane protein</topology>
    </subcellularLocation>
</comment>
<evidence type="ECO:0000256" key="5">
    <source>
        <dbReference type="ARBA" id="ARBA00022989"/>
    </source>
</evidence>
<dbReference type="Pfam" id="PF03137">
    <property type="entry name" value="OATP"/>
    <property type="match status" value="1"/>
</dbReference>
<proteinExistence type="inferred from homology"/>
<organism evidence="10 11">
    <name type="scientific">Oedothorax gibbosus</name>
    <dbReference type="NCBI Taxonomy" id="931172"/>
    <lineage>
        <taxon>Eukaryota</taxon>
        <taxon>Metazoa</taxon>
        <taxon>Ecdysozoa</taxon>
        <taxon>Arthropoda</taxon>
        <taxon>Chelicerata</taxon>
        <taxon>Arachnida</taxon>
        <taxon>Araneae</taxon>
        <taxon>Araneomorphae</taxon>
        <taxon>Entelegynae</taxon>
        <taxon>Araneoidea</taxon>
        <taxon>Linyphiidae</taxon>
        <taxon>Erigoninae</taxon>
        <taxon>Oedothorax</taxon>
    </lineage>
</organism>
<dbReference type="SUPFAM" id="SSF103473">
    <property type="entry name" value="MFS general substrate transporter"/>
    <property type="match status" value="1"/>
</dbReference>
<dbReference type="PROSITE" id="PS51465">
    <property type="entry name" value="KAZAL_2"/>
    <property type="match status" value="1"/>
</dbReference>
<feature type="transmembrane region" description="Helical" evidence="8">
    <location>
        <begin position="177"/>
        <end position="198"/>
    </location>
</feature>
<dbReference type="GO" id="GO:0043252">
    <property type="term" value="P:sodium-independent organic anion transport"/>
    <property type="evidence" value="ECO:0007669"/>
    <property type="project" value="TreeGrafter"/>
</dbReference>
<evidence type="ECO:0000313" key="10">
    <source>
        <dbReference type="EMBL" id="KAG8179101.1"/>
    </source>
</evidence>
<dbReference type="InterPro" id="IPR002350">
    <property type="entry name" value="Kazal_dom"/>
</dbReference>
<protein>
    <recommendedName>
        <fullName evidence="9">Kazal-like domain-containing protein</fullName>
    </recommendedName>
</protein>
<feature type="transmembrane region" description="Helical" evidence="8">
    <location>
        <begin position="45"/>
        <end position="69"/>
    </location>
</feature>
<dbReference type="PANTHER" id="PTHR11388">
    <property type="entry name" value="ORGANIC ANION TRANSPORTER"/>
    <property type="match status" value="1"/>
</dbReference>
<evidence type="ECO:0000259" key="9">
    <source>
        <dbReference type="PROSITE" id="PS51465"/>
    </source>
</evidence>
<sequence length="421" mass="46681">MYFALTYAFRLLGPMLGYLMSYTFLKFPENPFEDPEFGPEDPRFIGGWWMGFMLQGALILVCSAPIALFPRRLPGHKLGGTTVQKEEGLVSNLAGLLAALKRLGRNPIYILLVTNAIFNTYGRFGYHQMLPKYIENQFRVTASQASLMSGPPGIAALIVSILVGGYLIYRFRPSAKFLTLGLAVMEVLGSLGFLILTIPKCESIQMSNYGWDGQGLILEGSCNTNCNCTTKAFIPVCAPDGKTHFFSPCHAGCHSKENEMFTDCSCVADSFGPDEDSAAEGFCISDGCWNQALIYIITLPSISIIVNLLRVADMMVFLRCIKVEDKSIALGTFETFISAFGFIPYPIVFGALVDYVCLVWEKSCGQTGNCWFYDISKFNYLLHGASALFSMLAALCMFVVFFLSDRIYDLYKEDENAEELP</sequence>
<keyword evidence="11" id="KW-1185">Reference proteome</keyword>
<dbReference type="EMBL" id="JAFNEN010000649">
    <property type="protein sequence ID" value="KAG8179101.1"/>
    <property type="molecule type" value="Genomic_DNA"/>
</dbReference>
<feature type="domain" description="Kazal-like" evidence="9">
    <location>
        <begin position="216"/>
        <end position="268"/>
    </location>
</feature>
<feature type="transmembrane region" description="Helical" evidence="8">
    <location>
        <begin position="292"/>
        <end position="312"/>
    </location>
</feature>
<evidence type="ECO:0000256" key="4">
    <source>
        <dbReference type="ARBA" id="ARBA00022692"/>
    </source>
</evidence>
<evidence type="ECO:0000256" key="3">
    <source>
        <dbReference type="ARBA" id="ARBA00022475"/>
    </source>
</evidence>
<comment type="caution">
    <text evidence="10">The sequence shown here is derived from an EMBL/GenBank/DDBJ whole genome shotgun (WGS) entry which is preliminary data.</text>
</comment>
<keyword evidence="5 8" id="KW-1133">Transmembrane helix</keyword>
<keyword evidence="6 8" id="KW-0472">Membrane</keyword>
<dbReference type="InterPro" id="IPR004156">
    <property type="entry name" value="OATP"/>
</dbReference>
<dbReference type="AlphaFoldDB" id="A0AAV6U5R3"/>
<feature type="transmembrane region" description="Helical" evidence="8">
    <location>
        <begin position="333"/>
        <end position="353"/>
    </location>
</feature>
<dbReference type="Gene3D" id="1.20.1250.20">
    <property type="entry name" value="MFS general substrate transporter like domains"/>
    <property type="match status" value="1"/>
</dbReference>
<feature type="transmembrane region" description="Helical" evidence="8">
    <location>
        <begin position="108"/>
        <end position="126"/>
    </location>
</feature>
<keyword evidence="3" id="KW-1003">Cell membrane</keyword>
<dbReference type="GO" id="GO:0016323">
    <property type="term" value="C:basolateral plasma membrane"/>
    <property type="evidence" value="ECO:0007669"/>
    <property type="project" value="TreeGrafter"/>
</dbReference>
<keyword evidence="4 8" id="KW-0812">Transmembrane</keyword>
<dbReference type="Proteomes" id="UP000827092">
    <property type="component" value="Unassembled WGS sequence"/>
</dbReference>
<reference evidence="10 11" key="1">
    <citation type="journal article" date="2022" name="Nat. Ecol. Evol.">
        <title>A masculinizing supergene underlies an exaggerated male reproductive morph in a spider.</title>
        <authorList>
            <person name="Hendrickx F."/>
            <person name="De Corte Z."/>
            <person name="Sonet G."/>
            <person name="Van Belleghem S.M."/>
            <person name="Kostlbacher S."/>
            <person name="Vangestel C."/>
        </authorList>
    </citation>
    <scope>NUCLEOTIDE SEQUENCE [LARGE SCALE GENOMIC DNA]</scope>
    <source>
        <strain evidence="10">W744_W776</strain>
    </source>
</reference>
<comment type="similarity">
    <text evidence="2">Belongs to the organo anion transporter (TC 2.A.60) family.</text>
</comment>
<keyword evidence="7" id="KW-1015">Disulfide bond</keyword>
<dbReference type="InterPro" id="IPR036259">
    <property type="entry name" value="MFS_trans_sf"/>
</dbReference>
<evidence type="ECO:0000256" key="8">
    <source>
        <dbReference type="SAM" id="Phobius"/>
    </source>
</evidence>
<evidence type="ECO:0000256" key="7">
    <source>
        <dbReference type="ARBA" id="ARBA00023157"/>
    </source>
</evidence>
<dbReference type="Pfam" id="PF07648">
    <property type="entry name" value="Kazal_2"/>
    <property type="match status" value="1"/>
</dbReference>
<dbReference type="PANTHER" id="PTHR11388:SF76">
    <property type="entry name" value="SOLUTE CARRIER ORGANIC ANION TRANSPORTER FAMILY MEMBER"/>
    <property type="match status" value="1"/>
</dbReference>
<evidence type="ECO:0000256" key="1">
    <source>
        <dbReference type="ARBA" id="ARBA00004651"/>
    </source>
</evidence>
<feature type="transmembrane region" description="Helical" evidence="8">
    <location>
        <begin position="7"/>
        <end position="25"/>
    </location>
</feature>